<evidence type="ECO:0000256" key="1">
    <source>
        <dbReference type="SAM" id="Coils"/>
    </source>
</evidence>
<organism evidence="3 4">
    <name type="scientific">Trypanosoma conorhini</name>
    <dbReference type="NCBI Taxonomy" id="83891"/>
    <lineage>
        <taxon>Eukaryota</taxon>
        <taxon>Discoba</taxon>
        <taxon>Euglenozoa</taxon>
        <taxon>Kinetoplastea</taxon>
        <taxon>Metakinetoplastina</taxon>
        <taxon>Trypanosomatida</taxon>
        <taxon>Trypanosomatidae</taxon>
        <taxon>Trypanosoma</taxon>
    </lineage>
</organism>
<feature type="coiled-coil region" evidence="1">
    <location>
        <begin position="218"/>
        <end position="245"/>
    </location>
</feature>
<keyword evidence="1" id="KW-0175">Coiled coil</keyword>
<evidence type="ECO:0000313" key="4">
    <source>
        <dbReference type="Proteomes" id="UP000284403"/>
    </source>
</evidence>
<keyword evidence="4" id="KW-1185">Reference proteome</keyword>
<comment type="caution">
    <text evidence="3">The sequence shown here is derived from an EMBL/GenBank/DDBJ whole genome shotgun (WGS) entry which is preliminary data.</text>
</comment>
<reference evidence="3 4" key="1">
    <citation type="journal article" date="2018" name="BMC Genomics">
        <title>Genomic comparison of Trypanosoma conorhini and Trypanosoma rangeli to Trypanosoma cruzi strains of high and low virulence.</title>
        <authorList>
            <person name="Bradwell K.R."/>
            <person name="Koparde V.N."/>
            <person name="Matveyev A.V."/>
            <person name="Serrano M.G."/>
            <person name="Alves J.M."/>
            <person name="Parikh H."/>
            <person name="Huang B."/>
            <person name="Lee V."/>
            <person name="Espinosa-Alvarez O."/>
            <person name="Ortiz P.A."/>
            <person name="Costa-Martins A.G."/>
            <person name="Teixeira M.M."/>
            <person name="Buck G.A."/>
        </authorList>
    </citation>
    <scope>NUCLEOTIDE SEQUENCE [LARGE SCALE GENOMIC DNA]</scope>
    <source>
        <strain evidence="3 4">025E</strain>
    </source>
</reference>
<feature type="region of interest" description="Disordered" evidence="2">
    <location>
        <begin position="125"/>
        <end position="162"/>
    </location>
</feature>
<sequence>MLGGPAGLPENIIRGSTTFCLTHVGDRAYYIPRGCTLEDRLSCWRVKADRETGRIFFVSCGGLGRRWTLPDAPASNCGLPTEAPSGGPRCRSSSSGPSPNARRVAGEDNMAVLEAAARPLAGLSTRAQHSHGDEAILSLPSPSPSPGNVYRGAREQTPPPLDSVKSGVADIYLNDFAYLRSFDAEVHAPASAATTLRGKPAAVGVPREGGGAESAPLEAQLRRRIEDYAEEVATLRQTLEEQERLLMERDLAQLELEERMVNMRLHMMEAVSAHRKAIPLQKP</sequence>
<feature type="compositionally biased region" description="Low complexity" evidence="2">
    <location>
        <begin position="84"/>
        <end position="99"/>
    </location>
</feature>
<dbReference type="Proteomes" id="UP000284403">
    <property type="component" value="Unassembled WGS sequence"/>
</dbReference>
<dbReference type="RefSeq" id="XP_029231373.1">
    <property type="nucleotide sequence ID" value="XM_029368505.1"/>
</dbReference>
<evidence type="ECO:0000313" key="3">
    <source>
        <dbReference type="EMBL" id="RNF26167.1"/>
    </source>
</evidence>
<accession>A0A422Q8B4</accession>
<dbReference type="EMBL" id="MKKU01000054">
    <property type="protein sequence ID" value="RNF26167.1"/>
    <property type="molecule type" value="Genomic_DNA"/>
</dbReference>
<feature type="region of interest" description="Disordered" evidence="2">
    <location>
        <begin position="78"/>
        <end position="103"/>
    </location>
</feature>
<proteinExistence type="predicted"/>
<dbReference type="GeneID" id="40315178"/>
<protein>
    <submittedName>
        <fullName evidence="3">Uncharacterized protein</fullName>
    </submittedName>
</protein>
<gene>
    <name evidence="3" type="ORF">Tco025E_01567</name>
</gene>
<name>A0A422Q8B4_9TRYP</name>
<dbReference type="OrthoDB" id="243255at2759"/>
<dbReference type="AlphaFoldDB" id="A0A422Q8B4"/>
<evidence type="ECO:0000256" key="2">
    <source>
        <dbReference type="SAM" id="MobiDB-lite"/>
    </source>
</evidence>